<accession>A0A9K3LSJ5</accession>
<dbReference type="SMART" id="SM00054">
    <property type="entry name" value="EFh"/>
    <property type="match status" value="4"/>
</dbReference>
<dbReference type="InterPro" id="IPR050205">
    <property type="entry name" value="CDPK_Ser/Thr_kinases"/>
</dbReference>
<gene>
    <name evidence="11" type="ORF">IV203_030517</name>
</gene>
<keyword evidence="12" id="KW-1185">Reference proteome</keyword>
<feature type="compositionally biased region" description="Low complexity" evidence="8">
    <location>
        <begin position="1"/>
        <end position="16"/>
    </location>
</feature>
<dbReference type="Pfam" id="PF13499">
    <property type="entry name" value="EF-hand_7"/>
    <property type="match status" value="2"/>
</dbReference>
<evidence type="ECO:0000256" key="1">
    <source>
        <dbReference type="ARBA" id="ARBA00001946"/>
    </source>
</evidence>
<feature type="region of interest" description="Disordered" evidence="8">
    <location>
        <begin position="1"/>
        <end position="50"/>
    </location>
</feature>
<evidence type="ECO:0000259" key="10">
    <source>
        <dbReference type="PROSITE" id="PS50222"/>
    </source>
</evidence>
<name>A0A9K3LSJ5_9STRA</name>
<dbReference type="PROSITE" id="PS50011">
    <property type="entry name" value="PROTEIN_KINASE_DOM"/>
    <property type="match status" value="1"/>
</dbReference>
<evidence type="ECO:0000313" key="12">
    <source>
        <dbReference type="Proteomes" id="UP000693970"/>
    </source>
</evidence>
<feature type="compositionally biased region" description="Polar residues" evidence="8">
    <location>
        <begin position="17"/>
        <end position="33"/>
    </location>
</feature>
<dbReference type="GO" id="GO:0005509">
    <property type="term" value="F:calcium ion binding"/>
    <property type="evidence" value="ECO:0007669"/>
    <property type="project" value="InterPro"/>
</dbReference>
<dbReference type="GO" id="GO:0004674">
    <property type="term" value="F:protein serine/threonine kinase activity"/>
    <property type="evidence" value="ECO:0007669"/>
    <property type="project" value="UniProtKB-KW"/>
</dbReference>
<evidence type="ECO:0000256" key="3">
    <source>
        <dbReference type="ARBA" id="ARBA00022679"/>
    </source>
</evidence>
<feature type="compositionally biased region" description="Basic and acidic residues" evidence="8">
    <location>
        <begin position="373"/>
        <end position="382"/>
    </location>
</feature>
<protein>
    <submittedName>
        <fullName evidence="11">Protein kinase family protein</fullName>
    </submittedName>
</protein>
<keyword evidence="3" id="KW-0808">Transferase</keyword>
<dbReference type="FunFam" id="1.10.238.10:FF:000001">
    <property type="entry name" value="Calmodulin 1"/>
    <property type="match status" value="1"/>
</dbReference>
<dbReference type="InterPro" id="IPR018247">
    <property type="entry name" value="EF_Hand_1_Ca_BS"/>
</dbReference>
<dbReference type="GO" id="GO:0005524">
    <property type="term" value="F:ATP binding"/>
    <property type="evidence" value="ECO:0007669"/>
    <property type="project" value="UniProtKB-KW"/>
</dbReference>
<dbReference type="PROSITE" id="PS00108">
    <property type="entry name" value="PROTEIN_KINASE_ST"/>
    <property type="match status" value="1"/>
</dbReference>
<reference evidence="11" key="1">
    <citation type="journal article" date="2021" name="Sci. Rep.">
        <title>Diploid genomic architecture of Nitzschia inconspicua, an elite biomass production diatom.</title>
        <authorList>
            <person name="Oliver A."/>
            <person name="Podell S."/>
            <person name="Pinowska A."/>
            <person name="Traller J.C."/>
            <person name="Smith S.R."/>
            <person name="McClure R."/>
            <person name="Beliaev A."/>
            <person name="Bohutskyi P."/>
            <person name="Hill E.A."/>
            <person name="Rabines A."/>
            <person name="Zheng H."/>
            <person name="Allen L.Z."/>
            <person name="Kuo A."/>
            <person name="Grigoriev I.V."/>
            <person name="Allen A.E."/>
            <person name="Hazlebeck D."/>
            <person name="Allen E.E."/>
        </authorList>
    </citation>
    <scope>NUCLEOTIDE SEQUENCE</scope>
    <source>
        <strain evidence="11">Hildebrandi</strain>
    </source>
</reference>
<dbReference type="OrthoDB" id="346907at2759"/>
<sequence length="573" mass="65245">MGNSTSNGGDNSNTSSVQTKYSTKPKTTSDQNITKTATSPSTSKSLSTTSHSLFQKATVSQHHHPTNDTTTATATKRKYNHVWDYYTKLDHVAQGSTCDIFTVVRSEVQDHRSDNGTTTTKSSTTTSTQQQSTTFILKQMDKHKVSPIILQEMQSEIDILKTLDHPHVVRIYETFQDEHCVYLIMEHLKGGDLFSRHHYTESQVARIIRQICSALVYCHENHVVHRDIKMENIMFDTKEPDSDVTLIDFGLSTKYIKSPGHEKLTDRVGTMYSMSPQVLEGAYNEKADMWAVGVVAYILLTGKRPFDADTDKELAKKIYQGQYSMTGPEWQHVSPHAKTLVRQLLEYVPSQRLSAAAALRSSFLQKKKKKKHSSTDPPHHPATDPQTFNRIQQALIDSQKASQLRKFAMMVIAYRMPVEDIVELRTAFDELDEDNHGTINYREFKKVLSQSQHTRKKLPDKELKSLFQELDQNQTGVINYTEFLAATLDTRMLVERGLIRSAFDKLDLDQSGYIQPDELEEFLGHSIPRETIQDTFQQLDQDGDGKISYTEFMALFENEQETRFRAAADAVPK</sequence>
<dbReference type="PROSITE" id="PS50222">
    <property type="entry name" value="EF_HAND_2"/>
    <property type="match status" value="3"/>
</dbReference>
<feature type="domain" description="Protein kinase" evidence="9">
    <location>
        <begin position="86"/>
        <end position="364"/>
    </location>
</feature>
<comment type="caution">
    <text evidence="11">The sequence shown here is derived from an EMBL/GenBank/DDBJ whole genome shotgun (WGS) entry which is preliminary data.</text>
</comment>
<feature type="domain" description="EF-hand" evidence="10">
    <location>
        <begin position="527"/>
        <end position="562"/>
    </location>
</feature>
<comment type="similarity">
    <text evidence="7">Belongs to the protein kinase superfamily. Ser/Thr protein kinase family. CDPK subfamily.</text>
</comment>
<keyword evidence="5 11" id="KW-0418">Kinase</keyword>
<reference evidence="11" key="2">
    <citation type="submission" date="2021-04" db="EMBL/GenBank/DDBJ databases">
        <authorList>
            <person name="Podell S."/>
        </authorList>
    </citation>
    <scope>NUCLEOTIDE SEQUENCE</scope>
    <source>
        <strain evidence="11">Hildebrandi</strain>
    </source>
</reference>
<dbReference type="CDD" id="cd05117">
    <property type="entry name" value="STKc_CAMK"/>
    <property type="match status" value="1"/>
</dbReference>
<feature type="domain" description="EF-hand" evidence="10">
    <location>
        <begin position="458"/>
        <end position="493"/>
    </location>
</feature>
<evidence type="ECO:0000256" key="5">
    <source>
        <dbReference type="ARBA" id="ARBA00022777"/>
    </source>
</evidence>
<feature type="compositionally biased region" description="Low complexity" evidence="8">
    <location>
        <begin position="34"/>
        <end position="50"/>
    </location>
</feature>
<organism evidence="11 12">
    <name type="scientific">Nitzschia inconspicua</name>
    <dbReference type="NCBI Taxonomy" id="303405"/>
    <lineage>
        <taxon>Eukaryota</taxon>
        <taxon>Sar</taxon>
        <taxon>Stramenopiles</taxon>
        <taxon>Ochrophyta</taxon>
        <taxon>Bacillariophyta</taxon>
        <taxon>Bacillariophyceae</taxon>
        <taxon>Bacillariophycidae</taxon>
        <taxon>Bacillariales</taxon>
        <taxon>Bacillariaceae</taxon>
        <taxon>Nitzschia</taxon>
    </lineage>
</organism>
<keyword evidence="2" id="KW-0723">Serine/threonine-protein kinase</keyword>
<proteinExistence type="inferred from homology"/>
<evidence type="ECO:0000256" key="6">
    <source>
        <dbReference type="ARBA" id="ARBA00022840"/>
    </source>
</evidence>
<dbReference type="PROSITE" id="PS00018">
    <property type="entry name" value="EF_HAND_1"/>
    <property type="match status" value="2"/>
</dbReference>
<evidence type="ECO:0000256" key="7">
    <source>
        <dbReference type="ARBA" id="ARBA00024334"/>
    </source>
</evidence>
<keyword evidence="4" id="KW-0547">Nucleotide-binding</keyword>
<evidence type="ECO:0000313" key="11">
    <source>
        <dbReference type="EMBL" id="KAG7367774.1"/>
    </source>
</evidence>
<dbReference type="EMBL" id="JAGRRH010000006">
    <property type="protein sequence ID" value="KAG7367774.1"/>
    <property type="molecule type" value="Genomic_DNA"/>
</dbReference>
<dbReference type="Proteomes" id="UP000693970">
    <property type="component" value="Unassembled WGS sequence"/>
</dbReference>
<dbReference type="InterPro" id="IPR008271">
    <property type="entry name" value="Ser/Thr_kinase_AS"/>
</dbReference>
<feature type="compositionally biased region" description="Low complexity" evidence="8">
    <location>
        <begin position="117"/>
        <end position="131"/>
    </location>
</feature>
<feature type="domain" description="EF-hand" evidence="10">
    <location>
        <begin position="419"/>
        <end position="454"/>
    </location>
</feature>
<feature type="region of interest" description="Disordered" evidence="8">
    <location>
        <begin position="366"/>
        <end position="386"/>
    </location>
</feature>
<keyword evidence="6" id="KW-0067">ATP-binding</keyword>
<dbReference type="SMART" id="SM00220">
    <property type="entry name" value="S_TKc"/>
    <property type="match status" value="1"/>
</dbReference>
<feature type="region of interest" description="Disordered" evidence="8">
    <location>
        <begin position="109"/>
        <end position="131"/>
    </location>
</feature>
<evidence type="ECO:0000256" key="4">
    <source>
        <dbReference type="ARBA" id="ARBA00022741"/>
    </source>
</evidence>
<dbReference type="PANTHER" id="PTHR24349">
    <property type="entry name" value="SERINE/THREONINE-PROTEIN KINASE"/>
    <property type="match status" value="1"/>
</dbReference>
<dbReference type="FunFam" id="1.10.510.10:FF:000571">
    <property type="entry name" value="Maternal embryonic leucine zipper kinase"/>
    <property type="match status" value="1"/>
</dbReference>
<evidence type="ECO:0000256" key="2">
    <source>
        <dbReference type="ARBA" id="ARBA00022527"/>
    </source>
</evidence>
<dbReference type="CDD" id="cd00051">
    <property type="entry name" value="EFh"/>
    <property type="match status" value="1"/>
</dbReference>
<dbReference type="InterPro" id="IPR000719">
    <property type="entry name" value="Prot_kinase_dom"/>
</dbReference>
<evidence type="ECO:0000256" key="8">
    <source>
        <dbReference type="SAM" id="MobiDB-lite"/>
    </source>
</evidence>
<dbReference type="AlphaFoldDB" id="A0A9K3LSJ5"/>
<dbReference type="InterPro" id="IPR002048">
    <property type="entry name" value="EF_hand_dom"/>
</dbReference>
<evidence type="ECO:0000259" key="9">
    <source>
        <dbReference type="PROSITE" id="PS50011"/>
    </source>
</evidence>
<dbReference type="Pfam" id="PF00069">
    <property type="entry name" value="Pkinase"/>
    <property type="match status" value="1"/>
</dbReference>
<comment type="cofactor">
    <cofactor evidence="1">
        <name>Mg(2+)</name>
        <dbReference type="ChEBI" id="CHEBI:18420"/>
    </cofactor>
</comment>